<dbReference type="KEGG" id="apel:CA267_005805"/>
<evidence type="ECO:0000259" key="2">
    <source>
        <dbReference type="Pfam" id="PF04909"/>
    </source>
</evidence>
<dbReference type="SUPFAM" id="SSF51556">
    <property type="entry name" value="Metallo-dependent hydrolases"/>
    <property type="match status" value="1"/>
</dbReference>
<dbReference type="InterPro" id="IPR006680">
    <property type="entry name" value="Amidohydro-rel"/>
</dbReference>
<dbReference type="Pfam" id="PF04909">
    <property type="entry name" value="Amidohydro_2"/>
    <property type="match status" value="1"/>
</dbReference>
<dbReference type="GO" id="GO:0016787">
    <property type="term" value="F:hydrolase activity"/>
    <property type="evidence" value="ECO:0007669"/>
    <property type="project" value="UniProtKB-KW"/>
</dbReference>
<dbReference type="RefSeq" id="WP_075608369.1">
    <property type="nucleotide sequence ID" value="NZ_CP052766.1"/>
</dbReference>
<gene>
    <name evidence="3" type="ORF">CA267_005805</name>
</gene>
<comment type="similarity">
    <text evidence="1">Belongs to the metallo-dependent hydrolases superfamily.</text>
</comment>
<dbReference type="EMBL" id="CP052766">
    <property type="protein sequence ID" value="QJR80323.1"/>
    <property type="molecule type" value="Genomic_DNA"/>
</dbReference>
<reference evidence="3 4" key="2">
    <citation type="submission" date="2020-04" db="EMBL/GenBank/DDBJ databases">
        <title>Complete genome sequence of Alteromonas pelagimontana 5.12T.</title>
        <authorList>
            <person name="Sinha R.K."/>
            <person name="Krishnan K.P."/>
            <person name="Kurian J.P."/>
        </authorList>
    </citation>
    <scope>NUCLEOTIDE SEQUENCE [LARGE SCALE GENOMIC DNA]</scope>
    <source>
        <strain evidence="3 4">5.12</strain>
    </source>
</reference>
<evidence type="ECO:0000256" key="1">
    <source>
        <dbReference type="ARBA" id="ARBA00038310"/>
    </source>
</evidence>
<organism evidence="3 4">
    <name type="scientific">Alteromonas pelagimontana</name>
    <dbReference type="NCBI Taxonomy" id="1858656"/>
    <lineage>
        <taxon>Bacteria</taxon>
        <taxon>Pseudomonadati</taxon>
        <taxon>Pseudomonadota</taxon>
        <taxon>Gammaproteobacteria</taxon>
        <taxon>Alteromonadales</taxon>
        <taxon>Alteromonadaceae</taxon>
        <taxon>Alteromonas/Salinimonas group</taxon>
        <taxon>Alteromonas</taxon>
    </lineage>
</organism>
<reference evidence="4" key="1">
    <citation type="submission" date="2014-12" db="EMBL/GenBank/DDBJ databases">
        <title>Complete genome sequence of a multi-drug resistant Klebsiella pneumoniae.</title>
        <authorList>
            <person name="Hua X."/>
            <person name="Chen Q."/>
            <person name="Li X."/>
            <person name="Feng Y."/>
            <person name="Ruan Z."/>
            <person name="Yu Y."/>
        </authorList>
    </citation>
    <scope>NUCLEOTIDE SEQUENCE [LARGE SCALE GENOMIC DNA]</scope>
    <source>
        <strain evidence="4">5.12</strain>
    </source>
</reference>
<evidence type="ECO:0000313" key="4">
    <source>
        <dbReference type="Proteomes" id="UP000219285"/>
    </source>
</evidence>
<dbReference type="PANTHER" id="PTHR43569:SF2">
    <property type="entry name" value="AMIDOHYDROLASE-RELATED DOMAIN-CONTAINING PROTEIN"/>
    <property type="match status" value="1"/>
</dbReference>
<dbReference type="Proteomes" id="UP000219285">
    <property type="component" value="Chromosome"/>
</dbReference>
<keyword evidence="4" id="KW-1185">Reference proteome</keyword>
<protein>
    <submittedName>
        <fullName evidence="3">Amidohydrolase family protein</fullName>
    </submittedName>
</protein>
<dbReference type="InterPro" id="IPR052350">
    <property type="entry name" value="Metallo-dep_Lactonases"/>
</dbReference>
<dbReference type="OrthoDB" id="9787654at2"/>
<evidence type="ECO:0000313" key="3">
    <source>
        <dbReference type="EMBL" id="QJR80323.1"/>
    </source>
</evidence>
<dbReference type="AlphaFoldDB" id="A0A6M4MAY3"/>
<sequence>MEIIDSHLHLFDLAQGDYHWLKEHNPPFWPDKADIAQSFCEADLRLSDNLTLAGFVHIETGFDNHKPWREVDWLESHCTLPFRSVGGVDLCAASFESDVLALAERNSVAGVRHILDDQAQTILTRPGMSDNFKLLAERGLSFDAQFALADTAAVNALLSLCESADGLRIIINHTGFIPEGGNEFERWQHNLAKITAYPHAAIKLSGWEMVKRQWHADTVTRALNAVQAVVPTERIMLGSNFPLCLWRGSYQAQWATYLALTLPQHQQALLRENTRHWYQFN</sequence>
<proteinExistence type="inferred from homology"/>
<dbReference type="InterPro" id="IPR032466">
    <property type="entry name" value="Metal_Hydrolase"/>
</dbReference>
<dbReference type="Gene3D" id="3.20.20.140">
    <property type="entry name" value="Metal-dependent hydrolases"/>
    <property type="match status" value="1"/>
</dbReference>
<dbReference type="PANTHER" id="PTHR43569">
    <property type="entry name" value="AMIDOHYDROLASE"/>
    <property type="match status" value="1"/>
</dbReference>
<accession>A0A6M4MAY3</accession>
<feature type="domain" description="Amidohydrolase-related" evidence="2">
    <location>
        <begin position="4"/>
        <end position="280"/>
    </location>
</feature>
<keyword evidence="3" id="KW-0378">Hydrolase</keyword>
<name>A0A6M4MAY3_9ALTE</name>